<keyword evidence="6 8" id="KW-1133">Transmembrane helix</keyword>
<evidence type="ECO:0000256" key="6">
    <source>
        <dbReference type="ARBA" id="ARBA00022989"/>
    </source>
</evidence>
<gene>
    <name evidence="9" type="ORF">FHR20_001245</name>
</gene>
<dbReference type="Proteomes" id="UP000564677">
    <property type="component" value="Unassembled WGS sequence"/>
</dbReference>
<dbReference type="AlphaFoldDB" id="A0A7X5UXX0"/>
<accession>A0A7X5UXX0</accession>
<feature type="transmembrane region" description="Helical" evidence="8">
    <location>
        <begin position="111"/>
        <end position="134"/>
    </location>
</feature>
<evidence type="ECO:0000256" key="7">
    <source>
        <dbReference type="ARBA" id="ARBA00023136"/>
    </source>
</evidence>
<protein>
    <submittedName>
        <fullName evidence="9">Rod shape-determining protein MreD</fullName>
    </submittedName>
</protein>
<comment type="subcellular location">
    <subcellularLocation>
        <location evidence="1">Cell membrane</location>
        <topology evidence="1">Multi-pass membrane protein</topology>
    </subcellularLocation>
</comment>
<comment type="similarity">
    <text evidence="2">Belongs to the MreD family.</text>
</comment>
<dbReference type="GO" id="GO:0005886">
    <property type="term" value="C:plasma membrane"/>
    <property type="evidence" value="ECO:0007669"/>
    <property type="project" value="UniProtKB-SubCell"/>
</dbReference>
<evidence type="ECO:0000256" key="2">
    <source>
        <dbReference type="ARBA" id="ARBA00007776"/>
    </source>
</evidence>
<name>A0A7X5UXX0_9SPHN</name>
<evidence type="ECO:0000313" key="9">
    <source>
        <dbReference type="EMBL" id="NIJ64314.1"/>
    </source>
</evidence>
<organism evidence="9 10">
    <name type="scientific">Sphingomonas leidyi</name>
    <dbReference type="NCBI Taxonomy" id="68569"/>
    <lineage>
        <taxon>Bacteria</taxon>
        <taxon>Pseudomonadati</taxon>
        <taxon>Pseudomonadota</taxon>
        <taxon>Alphaproteobacteria</taxon>
        <taxon>Sphingomonadales</taxon>
        <taxon>Sphingomonadaceae</taxon>
        <taxon>Sphingomonas</taxon>
    </lineage>
</organism>
<feature type="transmembrane region" description="Helical" evidence="8">
    <location>
        <begin position="17"/>
        <end position="42"/>
    </location>
</feature>
<dbReference type="InterPro" id="IPR007227">
    <property type="entry name" value="Cell_shape_determining_MreD"/>
</dbReference>
<dbReference type="Pfam" id="PF04093">
    <property type="entry name" value="MreD"/>
    <property type="match status" value="1"/>
</dbReference>
<feature type="transmembrane region" description="Helical" evidence="8">
    <location>
        <begin position="81"/>
        <end position="99"/>
    </location>
</feature>
<proteinExistence type="inferred from homology"/>
<reference evidence="9 10" key="1">
    <citation type="submission" date="2020-03" db="EMBL/GenBank/DDBJ databases">
        <title>Genomic Encyclopedia of Type Strains, Phase IV (KMG-IV): sequencing the most valuable type-strain genomes for metagenomic binning, comparative biology and taxonomic classification.</title>
        <authorList>
            <person name="Goeker M."/>
        </authorList>
    </citation>
    <scope>NUCLEOTIDE SEQUENCE [LARGE SCALE GENOMIC DNA]</scope>
    <source>
        <strain evidence="9 10">DSM 4733</strain>
    </source>
</reference>
<keyword evidence="7 8" id="KW-0472">Membrane</keyword>
<evidence type="ECO:0000256" key="1">
    <source>
        <dbReference type="ARBA" id="ARBA00004651"/>
    </source>
</evidence>
<comment type="caution">
    <text evidence="9">The sequence shown here is derived from an EMBL/GenBank/DDBJ whole genome shotgun (WGS) entry which is preliminary data.</text>
</comment>
<evidence type="ECO:0000256" key="3">
    <source>
        <dbReference type="ARBA" id="ARBA00022475"/>
    </source>
</evidence>
<evidence type="ECO:0000256" key="4">
    <source>
        <dbReference type="ARBA" id="ARBA00022692"/>
    </source>
</evidence>
<feature type="transmembrane region" description="Helical" evidence="8">
    <location>
        <begin position="140"/>
        <end position="161"/>
    </location>
</feature>
<evidence type="ECO:0000256" key="5">
    <source>
        <dbReference type="ARBA" id="ARBA00022960"/>
    </source>
</evidence>
<keyword evidence="3" id="KW-1003">Cell membrane</keyword>
<keyword evidence="10" id="KW-1185">Reference proteome</keyword>
<evidence type="ECO:0000313" key="10">
    <source>
        <dbReference type="Proteomes" id="UP000564677"/>
    </source>
</evidence>
<evidence type="ECO:0000256" key="8">
    <source>
        <dbReference type="SAM" id="Phobius"/>
    </source>
</evidence>
<sequence>MTDYIPLGRSEKMPRSIWLAPLSVVLGSMTTLLPVVATVPFLPPFGLMMLLAWRLMRGDSMKVWMPVPLGFFDDMLSGQPLGSAMLLWSAAVLMVDVLDTRLVWRDFWQDWLIAGGAIAFVLIGGRLVAAPFTAHVDTALLIQILISAALFPVVARFCAWLDRDKKRQ</sequence>
<dbReference type="RefSeq" id="WP_256924136.1">
    <property type="nucleotide sequence ID" value="NZ_JAASQV010000001.1"/>
</dbReference>
<keyword evidence="4 8" id="KW-0812">Transmembrane</keyword>
<dbReference type="GO" id="GO:0008360">
    <property type="term" value="P:regulation of cell shape"/>
    <property type="evidence" value="ECO:0007669"/>
    <property type="project" value="UniProtKB-KW"/>
</dbReference>
<keyword evidence="5" id="KW-0133">Cell shape</keyword>
<dbReference type="EMBL" id="JAASQV010000001">
    <property type="protein sequence ID" value="NIJ64314.1"/>
    <property type="molecule type" value="Genomic_DNA"/>
</dbReference>